<dbReference type="AlphaFoldDB" id="A0A9P9BKW4"/>
<accession>A0A9P9BKW4</accession>
<dbReference type="Proteomes" id="UP000756346">
    <property type="component" value="Unassembled WGS sequence"/>
</dbReference>
<dbReference type="GeneID" id="70180111"/>
<organism evidence="1 2">
    <name type="scientific">Microdochium trichocladiopsis</name>
    <dbReference type="NCBI Taxonomy" id="1682393"/>
    <lineage>
        <taxon>Eukaryota</taxon>
        <taxon>Fungi</taxon>
        <taxon>Dikarya</taxon>
        <taxon>Ascomycota</taxon>
        <taxon>Pezizomycotina</taxon>
        <taxon>Sordariomycetes</taxon>
        <taxon>Xylariomycetidae</taxon>
        <taxon>Xylariales</taxon>
        <taxon>Microdochiaceae</taxon>
        <taxon>Microdochium</taxon>
    </lineage>
</organism>
<dbReference type="EMBL" id="JAGTJQ010000009">
    <property type="protein sequence ID" value="KAH7024327.1"/>
    <property type="molecule type" value="Genomic_DNA"/>
</dbReference>
<sequence>MVVRCPGAVFHLRWSTSNLAAAPHILHNYRQNLASLDEAVDGKLRLLALDRLQQPFTTLMTQLKPQLPVQTHFVLHDYLYSRSFYLEAKLTEDNQAVKPTLVRELDILPGEPLCSKQLIDLDIDGWALRGYSSRDIELPARKDRHPLLSIPSRVTIAHSGAQYFFKGFGPGGRGNVRELAIYRAIDKVDGELSPRICRLHGLVVDHDSESGPRLIGMLLVYIKAKRPGILGTLYCVAQDRESLKHLPRWADELESMVIGLHESGLGWGDASPTNVLVDKDDNLWLVDFGGGFTNGWVDEDLESTQAGDQQALGRIRNWFEELIAGQ</sequence>
<protein>
    <recommendedName>
        <fullName evidence="3">Protein kinase domain-containing protein</fullName>
    </recommendedName>
</protein>
<name>A0A9P9BKW4_9PEZI</name>
<gene>
    <name evidence="1" type="ORF">B0I36DRAFT_250792</name>
</gene>
<reference evidence="1" key="1">
    <citation type="journal article" date="2021" name="Nat. Commun.">
        <title>Genetic determinants of endophytism in the Arabidopsis root mycobiome.</title>
        <authorList>
            <person name="Mesny F."/>
            <person name="Miyauchi S."/>
            <person name="Thiergart T."/>
            <person name="Pickel B."/>
            <person name="Atanasova L."/>
            <person name="Karlsson M."/>
            <person name="Huettel B."/>
            <person name="Barry K.W."/>
            <person name="Haridas S."/>
            <person name="Chen C."/>
            <person name="Bauer D."/>
            <person name="Andreopoulos W."/>
            <person name="Pangilinan J."/>
            <person name="LaButti K."/>
            <person name="Riley R."/>
            <person name="Lipzen A."/>
            <person name="Clum A."/>
            <person name="Drula E."/>
            <person name="Henrissat B."/>
            <person name="Kohler A."/>
            <person name="Grigoriev I.V."/>
            <person name="Martin F.M."/>
            <person name="Hacquard S."/>
        </authorList>
    </citation>
    <scope>NUCLEOTIDE SEQUENCE</scope>
    <source>
        <strain evidence="1">MPI-CAGE-CH-0230</strain>
    </source>
</reference>
<dbReference type="SUPFAM" id="SSF56112">
    <property type="entry name" value="Protein kinase-like (PK-like)"/>
    <property type="match status" value="1"/>
</dbReference>
<evidence type="ECO:0008006" key="3">
    <source>
        <dbReference type="Google" id="ProtNLM"/>
    </source>
</evidence>
<evidence type="ECO:0000313" key="2">
    <source>
        <dbReference type="Proteomes" id="UP000756346"/>
    </source>
</evidence>
<dbReference type="RefSeq" id="XP_046007875.1">
    <property type="nucleotide sequence ID" value="XM_046150565.1"/>
</dbReference>
<evidence type="ECO:0000313" key="1">
    <source>
        <dbReference type="EMBL" id="KAH7024327.1"/>
    </source>
</evidence>
<dbReference type="InterPro" id="IPR011009">
    <property type="entry name" value="Kinase-like_dom_sf"/>
</dbReference>
<comment type="caution">
    <text evidence="1">The sequence shown here is derived from an EMBL/GenBank/DDBJ whole genome shotgun (WGS) entry which is preliminary data.</text>
</comment>
<proteinExistence type="predicted"/>
<keyword evidence="2" id="KW-1185">Reference proteome</keyword>
<dbReference type="OrthoDB" id="4062651at2759"/>